<evidence type="ECO:0000313" key="4">
    <source>
        <dbReference type="Proteomes" id="UP001314170"/>
    </source>
</evidence>
<feature type="compositionally biased region" description="Basic and acidic residues" evidence="1">
    <location>
        <begin position="53"/>
        <end position="66"/>
    </location>
</feature>
<evidence type="ECO:0000256" key="2">
    <source>
        <dbReference type="SAM" id="Phobius"/>
    </source>
</evidence>
<dbReference type="AlphaFoldDB" id="A0AAV1RAX1"/>
<comment type="caution">
    <text evidence="3">The sequence shown here is derived from an EMBL/GenBank/DDBJ whole genome shotgun (WGS) entry which is preliminary data.</text>
</comment>
<keyword evidence="2" id="KW-0812">Transmembrane</keyword>
<feature type="compositionally biased region" description="Basic and acidic residues" evidence="1">
    <location>
        <begin position="273"/>
        <end position="294"/>
    </location>
</feature>
<keyword evidence="4" id="KW-1185">Reference proteome</keyword>
<gene>
    <name evidence="3" type="ORF">DCAF_LOCUS7860</name>
</gene>
<organism evidence="3 4">
    <name type="scientific">Dovyalis caffra</name>
    <dbReference type="NCBI Taxonomy" id="77055"/>
    <lineage>
        <taxon>Eukaryota</taxon>
        <taxon>Viridiplantae</taxon>
        <taxon>Streptophyta</taxon>
        <taxon>Embryophyta</taxon>
        <taxon>Tracheophyta</taxon>
        <taxon>Spermatophyta</taxon>
        <taxon>Magnoliopsida</taxon>
        <taxon>eudicotyledons</taxon>
        <taxon>Gunneridae</taxon>
        <taxon>Pentapetalae</taxon>
        <taxon>rosids</taxon>
        <taxon>fabids</taxon>
        <taxon>Malpighiales</taxon>
        <taxon>Salicaceae</taxon>
        <taxon>Flacourtieae</taxon>
        <taxon>Dovyalis</taxon>
    </lineage>
</organism>
<feature type="compositionally biased region" description="Acidic residues" evidence="1">
    <location>
        <begin position="511"/>
        <end position="533"/>
    </location>
</feature>
<proteinExistence type="predicted"/>
<feature type="region of interest" description="Disordered" evidence="1">
    <location>
        <begin position="705"/>
        <end position="739"/>
    </location>
</feature>
<feature type="region of interest" description="Disordered" evidence="1">
    <location>
        <begin position="262"/>
        <end position="307"/>
    </location>
</feature>
<protein>
    <submittedName>
        <fullName evidence="3">Uncharacterized protein</fullName>
    </submittedName>
</protein>
<feature type="region of interest" description="Disordered" evidence="1">
    <location>
        <begin position="493"/>
        <end position="534"/>
    </location>
</feature>
<dbReference type="Proteomes" id="UP001314170">
    <property type="component" value="Unassembled WGS sequence"/>
</dbReference>
<evidence type="ECO:0000313" key="3">
    <source>
        <dbReference type="EMBL" id="CAK7330249.1"/>
    </source>
</evidence>
<reference evidence="3 4" key="1">
    <citation type="submission" date="2024-01" db="EMBL/GenBank/DDBJ databases">
        <authorList>
            <person name="Waweru B."/>
        </authorList>
    </citation>
    <scope>NUCLEOTIDE SEQUENCE [LARGE SCALE GENOMIC DNA]</scope>
</reference>
<accession>A0AAV1RAX1</accession>
<dbReference type="PANTHER" id="PTHR34775:SF4">
    <property type="entry name" value="TRANSMEMBRANE PROTEIN"/>
    <property type="match status" value="1"/>
</dbReference>
<keyword evidence="2" id="KW-0472">Membrane</keyword>
<feature type="transmembrane region" description="Helical" evidence="2">
    <location>
        <begin position="634"/>
        <end position="654"/>
    </location>
</feature>
<name>A0AAV1RAX1_9ROSI</name>
<feature type="region of interest" description="Disordered" evidence="1">
    <location>
        <begin position="16"/>
        <end position="82"/>
    </location>
</feature>
<evidence type="ECO:0000256" key="1">
    <source>
        <dbReference type="SAM" id="MobiDB-lite"/>
    </source>
</evidence>
<dbReference type="PANTHER" id="PTHR34775">
    <property type="entry name" value="TRANSMEMBRANE PROTEIN"/>
    <property type="match status" value="1"/>
</dbReference>
<keyword evidence="2" id="KW-1133">Transmembrane helix</keyword>
<feature type="transmembrane region" description="Helical" evidence="2">
    <location>
        <begin position="361"/>
        <end position="377"/>
    </location>
</feature>
<dbReference type="EMBL" id="CAWUPB010000913">
    <property type="protein sequence ID" value="CAK7330249.1"/>
    <property type="molecule type" value="Genomic_DNA"/>
</dbReference>
<feature type="region of interest" description="Disordered" evidence="1">
    <location>
        <begin position="212"/>
        <end position="233"/>
    </location>
</feature>
<feature type="compositionally biased region" description="Polar residues" evidence="1">
    <location>
        <begin position="27"/>
        <end position="36"/>
    </location>
</feature>
<sequence length="832" mass="91910">MRRSFSGSPFVKPYIIANQRGGGGGCNPNTPVTSPSDYPRRNSVGRENIVVTLRDHEDKENGKDQNWKSVRMRSPAKGAKNFMSPTISAASKINASPRKKILTDRNEQIRTSISFADAKSPLMEDLDSKPNKGLNQKKEVSFDSTVIYLGDNEDSKRDERVDLVADSSAKDDLVLSSDNLTVEKDCVNLDPSFKISPRVSCSLPSPALAPLDADPSLPPYDPKTNYLSPRPQFLRYRPNPRIELYLNKERDGQPLEDIFASECSSETEVSEAEDSHSDDLQKESDASLADEVKESNASSGDEVKEEELEELLLVSEPNPISNFVEEEDELLVSEPNSFCTSVEKTEEKRVSKSRFFTRRKFTALLLVLIVGILYVSVSKSPVMDPSVMNNLTFFEPCVPPELSEYTRQSFEALAQKVQLWLHQSLCYTHNLINSFRGGQNLGPLQYANLTSLLEDGMVDGQFAFEQSILGSEVKPEEKVLEPIKTAEVDITVVDEGDQPSAADEGTKEVVGDGDFDSVPDPEEVSVPESEEENLLPQSQVAELVKPAQEVIQESAETVANVLELQSNIGLEDQSVLIPQAAEIQPEILNSMQSQSINDIGADFESPAAEDNFEILAGAATENPRSSELVNTHSAHVMVGISLIVFSLLGTAFIYTKSQTPTARNTVDQAPMTKELDCSPLSVAAEHTDIAGESCSSEMSSFSLSYSKKGQKGSSEPLSYERKPRKNNYRRESMASSDCSIGSMGSPSYGSFTTYEKIPSKHGIVDEEVITPVRRSSRIRNQVTSPGSNIIPHNMLKMLVEARILPIYSRNLSRCTPNTSFFHFMRREFDAQD</sequence>